<dbReference type="PROSITE" id="PS50002">
    <property type="entry name" value="SH3"/>
    <property type="match status" value="1"/>
</dbReference>
<feature type="domain" description="SH3" evidence="5">
    <location>
        <begin position="632"/>
        <end position="693"/>
    </location>
</feature>
<evidence type="ECO:0000259" key="5">
    <source>
        <dbReference type="PROSITE" id="PS50002"/>
    </source>
</evidence>
<evidence type="ECO:0000256" key="4">
    <source>
        <dbReference type="SAM" id="Phobius"/>
    </source>
</evidence>
<dbReference type="SMART" id="SM00326">
    <property type="entry name" value="SH3"/>
    <property type="match status" value="1"/>
</dbReference>
<feature type="compositionally biased region" description="Low complexity" evidence="3">
    <location>
        <begin position="303"/>
        <end position="337"/>
    </location>
</feature>
<evidence type="ECO:0000256" key="2">
    <source>
        <dbReference type="PROSITE-ProRule" id="PRU00192"/>
    </source>
</evidence>
<reference evidence="6 7" key="1">
    <citation type="journal article" date="2012" name="Proc. Natl. Acad. Sci. U.S.A.">
        <title>Comparative genomics of Ceriporiopsis subvermispora and Phanerochaete chrysosporium provide insight into selective ligninolysis.</title>
        <authorList>
            <person name="Fernandez-Fueyo E."/>
            <person name="Ruiz-Duenas F.J."/>
            <person name="Ferreira P."/>
            <person name="Floudas D."/>
            <person name="Hibbett D.S."/>
            <person name="Canessa P."/>
            <person name="Larrondo L.F."/>
            <person name="James T.Y."/>
            <person name="Seelenfreund D."/>
            <person name="Lobos S."/>
            <person name="Polanco R."/>
            <person name="Tello M."/>
            <person name="Honda Y."/>
            <person name="Watanabe T."/>
            <person name="Watanabe T."/>
            <person name="Ryu J.S."/>
            <person name="Kubicek C.P."/>
            <person name="Schmoll M."/>
            <person name="Gaskell J."/>
            <person name="Hammel K.E."/>
            <person name="St John F.J."/>
            <person name="Vanden Wymelenberg A."/>
            <person name="Sabat G."/>
            <person name="Splinter BonDurant S."/>
            <person name="Syed K."/>
            <person name="Yadav J.S."/>
            <person name="Doddapaneni H."/>
            <person name="Subramanian V."/>
            <person name="Lavin J.L."/>
            <person name="Oguiza J.A."/>
            <person name="Perez G."/>
            <person name="Pisabarro A.G."/>
            <person name="Ramirez L."/>
            <person name="Santoyo F."/>
            <person name="Master E."/>
            <person name="Coutinho P.M."/>
            <person name="Henrissat B."/>
            <person name="Lombard V."/>
            <person name="Magnuson J.K."/>
            <person name="Kuees U."/>
            <person name="Hori C."/>
            <person name="Igarashi K."/>
            <person name="Samejima M."/>
            <person name="Held B.W."/>
            <person name="Barry K.W."/>
            <person name="LaButti K.M."/>
            <person name="Lapidus A."/>
            <person name="Lindquist E.A."/>
            <person name="Lucas S.M."/>
            <person name="Riley R."/>
            <person name="Salamov A.A."/>
            <person name="Hoffmeister D."/>
            <person name="Schwenk D."/>
            <person name="Hadar Y."/>
            <person name="Yarden O."/>
            <person name="de Vries R.P."/>
            <person name="Wiebenga A."/>
            <person name="Stenlid J."/>
            <person name="Eastwood D."/>
            <person name="Grigoriev I.V."/>
            <person name="Berka R.M."/>
            <person name="Blanchette R.A."/>
            <person name="Kersten P."/>
            <person name="Martinez A.T."/>
            <person name="Vicuna R."/>
            <person name="Cullen D."/>
        </authorList>
    </citation>
    <scope>NUCLEOTIDE SEQUENCE [LARGE SCALE GENOMIC DNA]</scope>
    <source>
        <strain evidence="6 7">B</strain>
    </source>
</reference>
<keyword evidence="4" id="KW-0812">Transmembrane</keyword>
<dbReference type="STRING" id="914234.M2QR69"/>
<feature type="compositionally biased region" description="Low complexity" evidence="3">
    <location>
        <begin position="53"/>
        <end position="62"/>
    </location>
</feature>
<protein>
    <recommendedName>
        <fullName evidence="5">SH3 domain-containing protein</fullName>
    </recommendedName>
</protein>
<dbReference type="InterPro" id="IPR036028">
    <property type="entry name" value="SH3-like_dom_sf"/>
</dbReference>
<evidence type="ECO:0000256" key="1">
    <source>
        <dbReference type="ARBA" id="ARBA00022443"/>
    </source>
</evidence>
<feature type="compositionally biased region" description="Polar residues" evidence="3">
    <location>
        <begin position="585"/>
        <end position="594"/>
    </location>
</feature>
<evidence type="ECO:0000313" key="6">
    <source>
        <dbReference type="EMBL" id="EMD39573.1"/>
    </source>
</evidence>
<feature type="compositionally biased region" description="Low complexity" evidence="3">
    <location>
        <begin position="168"/>
        <end position="215"/>
    </location>
</feature>
<dbReference type="EMBL" id="KB445793">
    <property type="protein sequence ID" value="EMD39573.1"/>
    <property type="molecule type" value="Genomic_DNA"/>
</dbReference>
<dbReference type="AlphaFoldDB" id="M2QR69"/>
<feature type="compositionally biased region" description="Polar residues" evidence="3">
    <location>
        <begin position="256"/>
        <end position="287"/>
    </location>
</feature>
<feature type="region of interest" description="Disordered" evidence="3">
    <location>
        <begin position="482"/>
        <end position="515"/>
    </location>
</feature>
<dbReference type="Proteomes" id="UP000016930">
    <property type="component" value="Unassembled WGS sequence"/>
</dbReference>
<dbReference type="Gene3D" id="2.30.30.40">
    <property type="entry name" value="SH3 Domains"/>
    <property type="match status" value="1"/>
</dbReference>
<name>M2QR69_CERS8</name>
<feature type="region of interest" description="Disordered" evidence="3">
    <location>
        <begin position="1"/>
        <end position="343"/>
    </location>
</feature>
<keyword evidence="1 2" id="KW-0728">SH3 domain</keyword>
<keyword evidence="4" id="KW-1133">Transmembrane helix</keyword>
<feature type="compositionally biased region" description="Basic residues" evidence="3">
    <location>
        <begin position="1"/>
        <end position="16"/>
    </location>
</feature>
<proteinExistence type="predicted"/>
<accession>M2QR69</accession>
<organism evidence="6 7">
    <name type="scientific">Ceriporiopsis subvermispora (strain B)</name>
    <name type="common">White-rot fungus</name>
    <name type="synonym">Gelatoporia subvermispora</name>
    <dbReference type="NCBI Taxonomy" id="914234"/>
    <lineage>
        <taxon>Eukaryota</taxon>
        <taxon>Fungi</taxon>
        <taxon>Dikarya</taxon>
        <taxon>Basidiomycota</taxon>
        <taxon>Agaricomycotina</taxon>
        <taxon>Agaricomycetes</taxon>
        <taxon>Polyporales</taxon>
        <taxon>Gelatoporiaceae</taxon>
        <taxon>Gelatoporia</taxon>
    </lineage>
</organism>
<evidence type="ECO:0000256" key="3">
    <source>
        <dbReference type="SAM" id="MobiDB-lite"/>
    </source>
</evidence>
<dbReference type="OrthoDB" id="5340910at2759"/>
<feature type="compositionally biased region" description="Pro residues" evidence="3">
    <location>
        <begin position="63"/>
        <end position="81"/>
    </location>
</feature>
<dbReference type="SUPFAM" id="SSF50044">
    <property type="entry name" value="SH3-domain"/>
    <property type="match status" value="1"/>
</dbReference>
<feature type="transmembrane region" description="Helical" evidence="4">
    <location>
        <begin position="351"/>
        <end position="371"/>
    </location>
</feature>
<feature type="compositionally biased region" description="Low complexity" evidence="3">
    <location>
        <begin position="101"/>
        <end position="119"/>
    </location>
</feature>
<dbReference type="Pfam" id="PF00018">
    <property type="entry name" value="SH3_1"/>
    <property type="match status" value="1"/>
</dbReference>
<dbReference type="InterPro" id="IPR001452">
    <property type="entry name" value="SH3_domain"/>
</dbReference>
<feature type="compositionally biased region" description="Polar residues" evidence="3">
    <location>
        <begin position="225"/>
        <end position="244"/>
    </location>
</feature>
<feature type="compositionally biased region" description="Low complexity" evidence="3">
    <location>
        <begin position="143"/>
        <end position="160"/>
    </location>
</feature>
<keyword evidence="7" id="KW-1185">Reference proteome</keyword>
<evidence type="ECO:0000313" key="7">
    <source>
        <dbReference type="Proteomes" id="UP000016930"/>
    </source>
</evidence>
<feature type="region of interest" description="Disordered" evidence="3">
    <location>
        <begin position="530"/>
        <end position="623"/>
    </location>
</feature>
<keyword evidence="4" id="KW-0472">Membrane</keyword>
<feature type="compositionally biased region" description="Gly residues" evidence="3">
    <location>
        <begin position="91"/>
        <end position="100"/>
    </location>
</feature>
<sequence length="728" mass="73550">MLARKHTRGRPRKHSHSLGERDPSLIDLPIPVPSIPILNPIITALVGGPPAPQATSSSQAAPAPSPTTAAPPAPAPSPPPNNGGSSSSPGDGNGSSGNGNPGDSNNSGNDNGGSSNSGGDPSGSGGNTGGSGNSPSSGGGNGSNASNNEGDNGSSSSTTSGGNGGDSGNNADGSDGSDSGASSASSSSSSSNPSNDTPPSGSSGSSDDRSPSASSVQGTEPFGGSSASESLPSGQALSTSSASGAVSFEGIENVGASPTNAVNGDNSSGSSSLQPAENASPSGTNSPVFVAATGATLSNGQHTPSPTGASSNSGSSSGTDNGTGSGNPNNGGPSDTSTEAESHHSGLSTGAIAAISVISILLFLLLLLLILRKRSMLQRASRRQWWFGGKSTVYGNAAISSSRYFAEHNDSPGRRASARSSFATNFDRGQLFTPEPAEVPPPPPVISLSLPPILPVPQMQQVWTHDLNGSFTASYALAAQHDSTPTVHSPDGAYQQSSDSLGLSGDESRSSSQMSQYLLVPDSATTAKLGSGFPSPISVRPFSPSDRWAFPKPPKDRSNAAQNRDPALSPLDRASPASQLDRATPSESHYLTATENEHENPFSDFAGSVESEMTSTDGAESFVSADSETAAHFAEIEVIRRPFVPSLPDEMSATPGERVRMLRRFDDGWAYAEKVDSGRKGLVPIDCLRTAEQDLPAFLAAKRLSSYHEAPALRASVVSAESQVGRAV</sequence>
<gene>
    <name evidence="6" type="ORF">CERSUDRAFT_80960</name>
</gene>
<feature type="compositionally biased region" description="Gly residues" evidence="3">
    <location>
        <begin position="120"/>
        <end position="142"/>
    </location>
</feature>
<dbReference type="HOGENOM" id="CLU_027659_0_0_1"/>